<dbReference type="EMBL" id="CP157762">
    <property type="protein sequence ID" value="XBP91020.1"/>
    <property type="molecule type" value="Genomic_DNA"/>
</dbReference>
<proteinExistence type="predicted"/>
<evidence type="ECO:0000256" key="1">
    <source>
        <dbReference type="SAM" id="MobiDB-lite"/>
    </source>
</evidence>
<reference evidence="2" key="1">
    <citation type="submission" date="2024-01" db="EMBL/GenBank/DDBJ databases">
        <title>The genome sequence of Micromonospora mangrovi CCTCC AA 2012012.</title>
        <authorList>
            <person name="Gao J."/>
        </authorList>
    </citation>
    <scope>NUCLEOTIDE SEQUENCE</scope>
    <source>
        <strain evidence="2">CCTCC AA 2012012</strain>
    </source>
</reference>
<name>A0AAU8H8B5_9ACTN</name>
<sequence>MMRYQLRYVRVPPVFVGDGRTVPDDKIGAPPGPGGDPGGRDHLR</sequence>
<reference evidence="3" key="2">
    <citation type="submission" date="2024-06" db="EMBL/GenBank/DDBJ databases">
        <title>Micromonospora mangrovi CCTCC AA 2012012 genome sequences.</title>
        <authorList>
            <person name="Gao J."/>
        </authorList>
    </citation>
    <scope>NUCLEOTIDE SEQUENCE</scope>
    <source>
        <strain evidence="3">CCTCC AA 2012012</strain>
    </source>
</reference>
<dbReference type="RefSeq" id="WP_350930569.1">
    <property type="nucleotide sequence ID" value="NZ_CP157762.1"/>
</dbReference>
<protein>
    <submittedName>
        <fullName evidence="3">Uncharacterized protein</fullName>
    </submittedName>
</protein>
<feature type="region of interest" description="Disordered" evidence="1">
    <location>
        <begin position="15"/>
        <end position="44"/>
    </location>
</feature>
<gene>
    <name evidence="3" type="ORF">ABUL08_15205</name>
    <name evidence="2" type="ORF">VK199_15140</name>
</gene>
<dbReference type="EMBL" id="CP159342">
    <property type="protein sequence ID" value="XCH71718.1"/>
    <property type="molecule type" value="Genomic_DNA"/>
</dbReference>
<evidence type="ECO:0000313" key="3">
    <source>
        <dbReference type="EMBL" id="XCH71718.1"/>
    </source>
</evidence>
<evidence type="ECO:0000313" key="2">
    <source>
        <dbReference type="EMBL" id="XBP91020.1"/>
    </source>
</evidence>
<accession>A0AAU8H8B5</accession>
<dbReference type="AlphaFoldDB" id="A0AAU8H8B5"/>
<organism evidence="3">
    <name type="scientific">Micromonospora sp. CCTCC AA 2012012</name>
    <dbReference type="NCBI Taxonomy" id="3111921"/>
    <lineage>
        <taxon>Bacteria</taxon>
        <taxon>Bacillati</taxon>
        <taxon>Actinomycetota</taxon>
        <taxon>Actinomycetes</taxon>
        <taxon>Micromonosporales</taxon>
        <taxon>Micromonosporaceae</taxon>
        <taxon>Micromonospora</taxon>
    </lineage>
</organism>